<dbReference type="InterPro" id="IPR024412">
    <property type="entry name" value="Lsr2_dim_dom"/>
</dbReference>
<protein>
    <submittedName>
        <fullName evidence="4">Lsr2 family protein</fullName>
    </submittedName>
</protein>
<dbReference type="Gene3D" id="3.30.60.230">
    <property type="entry name" value="Lsr2, dimerization domain"/>
    <property type="match status" value="1"/>
</dbReference>
<dbReference type="InterPro" id="IPR036625">
    <property type="entry name" value="E3-bd_dom_sf"/>
</dbReference>
<evidence type="ECO:0000313" key="4">
    <source>
        <dbReference type="EMBL" id="NLS10046.1"/>
    </source>
</evidence>
<dbReference type="AlphaFoldDB" id="A0A7X8YE80"/>
<dbReference type="Proteomes" id="UP000523139">
    <property type="component" value="Unassembled WGS sequence"/>
</dbReference>
<keyword evidence="5" id="KW-1185">Reference proteome</keyword>
<feature type="domain" description="Lsr2 dimerization" evidence="2">
    <location>
        <begin position="1"/>
        <end position="57"/>
    </location>
</feature>
<evidence type="ECO:0000313" key="5">
    <source>
        <dbReference type="Proteomes" id="UP000523139"/>
    </source>
</evidence>
<dbReference type="EMBL" id="JABAHY010000006">
    <property type="protein sequence ID" value="NLS10046.1"/>
    <property type="molecule type" value="Genomic_DNA"/>
</dbReference>
<dbReference type="Pfam" id="PF23359">
    <property type="entry name" value="Lsr2_DNA-bd"/>
    <property type="match status" value="1"/>
</dbReference>
<dbReference type="InterPro" id="IPR055370">
    <property type="entry name" value="Lsr2_DNA-bd"/>
</dbReference>
<dbReference type="RefSeq" id="WP_168887515.1">
    <property type="nucleotide sequence ID" value="NZ_JABAHY010000006.1"/>
</dbReference>
<dbReference type="InterPro" id="IPR042261">
    <property type="entry name" value="Lsr2-like_dimerization"/>
</dbReference>
<dbReference type="Pfam" id="PF11774">
    <property type="entry name" value="Lsr2"/>
    <property type="match status" value="1"/>
</dbReference>
<name>A0A7X8YE80_9MICC</name>
<sequence>MAKKVQEILVDDLDGSPARETVYFGLDSRFYAIDLSDSNAKELRDTLKKYVRKAQAVPPPSPQNEAKQIREWAVENGYTVAKRGRLHRDIVEAYRNAKKR</sequence>
<evidence type="ECO:0000259" key="3">
    <source>
        <dbReference type="Pfam" id="PF23359"/>
    </source>
</evidence>
<dbReference type="GO" id="GO:0003677">
    <property type="term" value="F:DNA binding"/>
    <property type="evidence" value="ECO:0007669"/>
    <property type="project" value="UniProtKB-KW"/>
</dbReference>
<accession>A0A7X8YE80</accession>
<proteinExistence type="predicted"/>
<gene>
    <name evidence="4" type="ORF">HGQ17_08550</name>
</gene>
<evidence type="ECO:0000256" key="1">
    <source>
        <dbReference type="ARBA" id="ARBA00023125"/>
    </source>
</evidence>
<evidence type="ECO:0000259" key="2">
    <source>
        <dbReference type="Pfam" id="PF11774"/>
    </source>
</evidence>
<dbReference type="Gene3D" id="4.10.320.10">
    <property type="entry name" value="E3-binding domain"/>
    <property type="match status" value="1"/>
</dbReference>
<comment type="caution">
    <text evidence="4">The sequence shown here is derived from an EMBL/GenBank/DDBJ whole genome shotgun (WGS) entry which is preliminary data.</text>
</comment>
<keyword evidence="1" id="KW-0238">DNA-binding</keyword>
<dbReference type="GO" id="GO:0016746">
    <property type="term" value="F:acyltransferase activity"/>
    <property type="evidence" value="ECO:0007669"/>
    <property type="project" value="InterPro"/>
</dbReference>
<organism evidence="4 5">
    <name type="scientific">Nesterenkonia sedimenti</name>
    <dbReference type="NCBI Taxonomy" id="1463632"/>
    <lineage>
        <taxon>Bacteria</taxon>
        <taxon>Bacillati</taxon>
        <taxon>Actinomycetota</taxon>
        <taxon>Actinomycetes</taxon>
        <taxon>Micrococcales</taxon>
        <taxon>Micrococcaceae</taxon>
        <taxon>Nesterenkonia</taxon>
    </lineage>
</organism>
<reference evidence="4 5" key="1">
    <citation type="submission" date="2020-04" db="EMBL/GenBank/DDBJ databases">
        <title>Nesterenkonia sp. nov., isolated from marine sediment.</title>
        <authorList>
            <person name="Zhang G."/>
        </authorList>
    </citation>
    <scope>NUCLEOTIDE SEQUENCE [LARGE SCALE GENOMIC DNA]</scope>
    <source>
        <strain evidence="4 5">MY13</strain>
    </source>
</reference>
<feature type="domain" description="Lsr2 DNA-binding" evidence="3">
    <location>
        <begin position="63"/>
        <end position="97"/>
    </location>
</feature>